<dbReference type="GO" id="GO:1903805">
    <property type="term" value="P:L-valine import across plasma membrane"/>
    <property type="evidence" value="ECO:0007669"/>
    <property type="project" value="TreeGrafter"/>
</dbReference>
<dbReference type="GO" id="GO:0016887">
    <property type="term" value="F:ATP hydrolysis activity"/>
    <property type="evidence" value="ECO:0007669"/>
    <property type="project" value="InterPro"/>
</dbReference>
<evidence type="ECO:0000259" key="4">
    <source>
        <dbReference type="PROSITE" id="PS50893"/>
    </source>
</evidence>
<dbReference type="InterPro" id="IPR003439">
    <property type="entry name" value="ABC_transporter-like_ATP-bd"/>
</dbReference>
<dbReference type="GO" id="GO:0005524">
    <property type="term" value="F:ATP binding"/>
    <property type="evidence" value="ECO:0007669"/>
    <property type="project" value="UniProtKB-KW"/>
</dbReference>
<name>A0A7J0BVK7_9BACT</name>
<sequence>MSLVQLKDLTKTFGGLVAVNDVSFNVEKDSIVGLIGPNGAGKTTVFNLITGNYVPDTGEVLFDGKNVVGMRTNRIVQMGIARTFQTIRLFQNMSALENVLSGCHCRMRSGVFSAMFRPPWQKREETAAVKRAMSELHFVGLEEQWNNAAKNLSYGKQRLLEIARALATQPRFIILDEPAGGMNDQETQELIELIKAVRDRGITVLLIEHDMSLVMKVCEHLVVLEYGAVIAQGVPAEIKNNPRVIEAYLGTDDGML</sequence>
<dbReference type="SMART" id="SM00382">
    <property type="entry name" value="AAA"/>
    <property type="match status" value="1"/>
</dbReference>
<dbReference type="InterPro" id="IPR051120">
    <property type="entry name" value="ABC_AA/LPS_Transport"/>
</dbReference>
<dbReference type="GO" id="GO:0005886">
    <property type="term" value="C:plasma membrane"/>
    <property type="evidence" value="ECO:0007669"/>
    <property type="project" value="TreeGrafter"/>
</dbReference>
<organism evidence="5 6">
    <name type="scientific">Desulfovibrio psychrotolerans</name>
    <dbReference type="NCBI Taxonomy" id="415242"/>
    <lineage>
        <taxon>Bacteria</taxon>
        <taxon>Pseudomonadati</taxon>
        <taxon>Thermodesulfobacteriota</taxon>
        <taxon>Desulfovibrionia</taxon>
        <taxon>Desulfovibrionales</taxon>
        <taxon>Desulfovibrionaceae</taxon>
        <taxon>Desulfovibrio</taxon>
    </lineage>
</organism>
<comment type="caution">
    <text evidence="5">The sequence shown here is derived from an EMBL/GenBank/DDBJ whole genome shotgun (WGS) entry which is preliminary data.</text>
</comment>
<dbReference type="GO" id="GO:0015188">
    <property type="term" value="F:L-isoleucine transmembrane transporter activity"/>
    <property type="evidence" value="ECO:0007669"/>
    <property type="project" value="TreeGrafter"/>
</dbReference>
<dbReference type="RefSeq" id="WP_174409824.1">
    <property type="nucleotide sequence ID" value="NZ_BLVP01000008.1"/>
</dbReference>
<evidence type="ECO:0000256" key="2">
    <source>
        <dbReference type="ARBA" id="ARBA00022741"/>
    </source>
</evidence>
<dbReference type="CDD" id="cd03219">
    <property type="entry name" value="ABC_Mj1267_LivG_branched"/>
    <property type="match status" value="1"/>
</dbReference>
<dbReference type="Proteomes" id="UP000503820">
    <property type="component" value="Unassembled WGS sequence"/>
</dbReference>
<proteinExistence type="predicted"/>
<dbReference type="InterPro" id="IPR003593">
    <property type="entry name" value="AAA+_ATPase"/>
</dbReference>
<reference evidence="5 6" key="1">
    <citation type="submission" date="2020-05" db="EMBL/GenBank/DDBJ databases">
        <title>Draft genome sequence of Desulfovibrio psychrotolerans JS1T.</title>
        <authorList>
            <person name="Ueno A."/>
            <person name="Tamazawa S."/>
            <person name="Tamamura S."/>
            <person name="Murakami T."/>
            <person name="Kiyama T."/>
            <person name="Inomata H."/>
            <person name="Amano Y."/>
            <person name="Miyakawa K."/>
            <person name="Tamaki H."/>
            <person name="Naganuma T."/>
            <person name="Kaneko K."/>
        </authorList>
    </citation>
    <scope>NUCLEOTIDE SEQUENCE [LARGE SCALE GENOMIC DNA]</scope>
    <source>
        <strain evidence="5 6">JS1</strain>
    </source>
</reference>
<dbReference type="PANTHER" id="PTHR45772">
    <property type="entry name" value="CONSERVED COMPONENT OF ABC TRANSPORTER FOR NATURAL AMINO ACIDS-RELATED"/>
    <property type="match status" value="1"/>
</dbReference>
<dbReference type="Pfam" id="PF12399">
    <property type="entry name" value="BCA_ABC_TP_C"/>
    <property type="match status" value="1"/>
</dbReference>
<dbReference type="InterPro" id="IPR032823">
    <property type="entry name" value="BCA_ABC_TP_C"/>
</dbReference>
<dbReference type="AlphaFoldDB" id="A0A7J0BVK7"/>
<dbReference type="GO" id="GO:1903806">
    <property type="term" value="P:L-isoleucine import across plasma membrane"/>
    <property type="evidence" value="ECO:0007669"/>
    <property type="project" value="TreeGrafter"/>
</dbReference>
<keyword evidence="1" id="KW-0813">Transport</keyword>
<dbReference type="PANTHER" id="PTHR45772:SF7">
    <property type="entry name" value="AMINO ACID ABC TRANSPORTER ATP-BINDING PROTEIN"/>
    <property type="match status" value="1"/>
</dbReference>
<evidence type="ECO:0000256" key="1">
    <source>
        <dbReference type="ARBA" id="ARBA00022448"/>
    </source>
</evidence>
<accession>A0A7J0BVK7</accession>
<keyword evidence="3 5" id="KW-0067">ATP-binding</keyword>
<dbReference type="Gene3D" id="3.40.50.300">
    <property type="entry name" value="P-loop containing nucleotide triphosphate hydrolases"/>
    <property type="match status" value="1"/>
</dbReference>
<dbReference type="SUPFAM" id="SSF52540">
    <property type="entry name" value="P-loop containing nucleoside triphosphate hydrolases"/>
    <property type="match status" value="1"/>
</dbReference>
<keyword evidence="2" id="KW-0547">Nucleotide-binding</keyword>
<dbReference type="GO" id="GO:0015192">
    <property type="term" value="F:L-phenylalanine transmembrane transporter activity"/>
    <property type="evidence" value="ECO:0007669"/>
    <property type="project" value="TreeGrafter"/>
</dbReference>
<dbReference type="PROSITE" id="PS50893">
    <property type="entry name" value="ABC_TRANSPORTER_2"/>
    <property type="match status" value="1"/>
</dbReference>
<evidence type="ECO:0000313" key="6">
    <source>
        <dbReference type="Proteomes" id="UP000503820"/>
    </source>
</evidence>
<keyword evidence="6" id="KW-1185">Reference proteome</keyword>
<dbReference type="Pfam" id="PF00005">
    <property type="entry name" value="ABC_tran"/>
    <property type="match status" value="1"/>
</dbReference>
<gene>
    <name evidence="5" type="ORF">DSM19430T_18790</name>
</gene>
<dbReference type="EMBL" id="BLVP01000008">
    <property type="protein sequence ID" value="GFM37195.1"/>
    <property type="molecule type" value="Genomic_DNA"/>
</dbReference>
<dbReference type="GO" id="GO:0005304">
    <property type="term" value="F:L-valine transmembrane transporter activity"/>
    <property type="evidence" value="ECO:0007669"/>
    <property type="project" value="TreeGrafter"/>
</dbReference>
<dbReference type="InterPro" id="IPR027417">
    <property type="entry name" value="P-loop_NTPase"/>
</dbReference>
<feature type="domain" description="ABC transporter" evidence="4">
    <location>
        <begin position="4"/>
        <end position="251"/>
    </location>
</feature>
<dbReference type="GO" id="GO:0042941">
    <property type="term" value="P:D-alanine transmembrane transport"/>
    <property type="evidence" value="ECO:0007669"/>
    <property type="project" value="TreeGrafter"/>
</dbReference>
<evidence type="ECO:0000256" key="3">
    <source>
        <dbReference type="ARBA" id="ARBA00022840"/>
    </source>
</evidence>
<dbReference type="FunFam" id="3.40.50.300:FF:000421">
    <property type="entry name" value="Branched-chain amino acid ABC transporter ATP-binding protein"/>
    <property type="match status" value="1"/>
</dbReference>
<dbReference type="GO" id="GO:0015808">
    <property type="term" value="P:L-alanine transport"/>
    <property type="evidence" value="ECO:0007669"/>
    <property type="project" value="TreeGrafter"/>
</dbReference>
<evidence type="ECO:0000313" key="5">
    <source>
        <dbReference type="EMBL" id="GFM37195.1"/>
    </source>
</evidence>
<protein>
    <submittedName>
        <fullName evidence="5">ABC transporter ATP-binding protein</fullName>
    </submittedName>
</protein>